<dbReference type="PANTHER" id="PTHR10194:SF60">
    <property type="entry name" value="RAS GTPASE-ACTIVATING PROTEIN RASKOL"/>
    <property type="match status" value="1"/>
</dbReference>
<evidence type="ECO:0000259" key="2">
    <source>
        <dbReference type="PROSITE" id="PS50018"/>
    </source>
</evidence>
<evidence type="ECO:0000313" key="4">
    <source>
        <dbReference type="Proteomes" id="UP001143981"/>
    </source>
</evidence>
<dbReference type="SMART" id="SM00323">
    <property type="entry name" value="RasGAP"/>
    <property type="match status" value="1"/>
</dbReference>
<dbReference type="EMBL" id="JANBOI010000084">
    <property type="protein sequence ID" value="KAJ1734277.1"/>
    <property type="molecule type" value="Genomic_DNA"/>
</dbReference>
<comment type="caution">
    <text evidence="3">The sequence shown here is derived from an EMBL/GenBank/DDBJ whole genome shotgun (WGS) entry which is preliminary data.</text>
</comment>
<organism evidence="3 4">
    <name type="scientific">Coemansia biformis</name>
    <dbReference type="NCBI Taxonomy" id="1286918"/>
    <lineage>
        <taxon>Eukaryota</taxon>
        <taxon>Fungi</taxon>
        <taxon>Fungi incertae sedis</taxon>
        <taxon>Zoopagomycota</taxon>
        <taxon>Kickxellomycotina</taxon>
        <taxon>Kickxellomycetes</taxon>
        <taxon>Kickxellales</taxon>
        <taxon>Kickxellaceae</taxon>
        <taxon>Coemansia</taxon>
    </lineage>
</organism>
<reference evidence="3" key="1">
    <citation type="submission" date="2022-07" db="EMBL/GenBank/DDBJ databases">
        <title>Phylogenomic reconstructions and comparative analyses of Kickxellomycotina fungi.</title>
        <authorList>
            <person name="Reynolds N.K."/>
            <person name="Stajich J.E."/>
            <person name="Barry K."/>
            <person name="Grigoriev I.V."/>
            <person name="Crous P."/>
            <person name="Smith M.E."/>
        </authorList>
    </citation>
    <scope>NUCLEOTIDE SEQUENCE</scope>
    <source>
        <strain evidence="3">BCRC 34381</strain>
    </source>
</reference>
<dbReference type="InterPro" id="IPR039360">
    <property type="entry name" value="Ras_GTPase"/>
</dbReference>
<proteinExistence type="predicted"/>
<dbReference type="SUPFAM" id="SSF48350">
    <property type="entry name" value="GTPase activation domain, GAP"/>
    <property type="match status" value="1"/>
</dbReference>
<evidence type="ECO:0000256" key="1">
    <source>
        <dbReference type="ARBA" id="ARBA00022468"/>
    </source>
</evidence>
<dbReference type="Pfam" id="PF00616">
    <property type="entry name" value="RasGAP"/>
    <property type="match status" value="1"/>
</dbReference>
<dbReference type="GO" id="GO:0005096">
    <property type="term" value="F:GTPase activator activity"/>
    <property type="evidence" value="ECO:0007669"/>
    <property type="project" value="UniProtKB-KW"/>
</dbReference>
<sequence length="323" mass="35839">MPFRSGDVQVEVRYDETIVLCQPAYQDVTAILLDTDPTLIFRLAELIPGSADWLVETITKIAIWSNCAESWIETLVCHELGARADRDPALLFRGTTVATRAMDTLMKVVGLGFVDRLVGDVVRRVTSNECACEVDPTRLPSSNSVDVHWRALMRLLQELWQGIEDGTSSCPPIMRRVFCSIRRVASTVFDRKYLGQVRYSCISSFVFLRLLCPAMLAPKAFGLVYTVPSAACLRTLTLLAKGIQCAANLSGSVGKEPYMQPMNSFVQSCIPKLKLFIDTIAEPPDRPDTVGECVPIDGKHELAVLCAFIHSSRSQIPMFCSRK</sequence>
<dbReference type="PANTHER" id="PTHR10194">
    <property type="entry name" value="RAS GTPASE-ACTIVATING PROTEINS"/>
    <property type="match status" value="1"/>
</dbReference>
<evidence type="ECO:0000313" key="3">
    <source>
        <dbReference type="EMBL" id="KAJ1734277.1"/>
    </source>
</evidence>
<dbReference type="Proteomes" id="UP001143981">
    <property type="component" value="Unassembled WGS sequence"/>
</dbReference>
<dbReference type="InterPro" id="IPR001936">
    <property type="entry name" value="RasGAP_dom"/>
</dbReference>
<dbReference type="Gene3D" id="1.10.506.10">
    <property type="entry name" value="GTPase Activation - p120gap, domain 1"/>
    <property type="match status" value="2"/>
</dbReference>
<keyword evidence="1" id="KW-0343">GTPase activation</keyword>
<dbReference type="OrthoDB" id="775356at2759"/>
<gene>
    <name evidence="3" type="primary">BUD2</name>
    <name evidence="3" type="ORF">LPJ61_001154</name>
</gene>
<keyword evidence="4" id="KW-1185">Reference proteome</keyword>
<accession>A0A9W7YFE2</accession>
<dbReference type="PROSITE" id="PS50018">
    <property type="entry name" value="RAS_GTPASE_ACTIV_2"/>
    <property type="match status" value="1"/>
</dbReference>
<dbReference type="AlphaFoldDB" id="A0A9W7YFE2"/>
<name>A0A9W7YFE2_9FUNG</name>
<feature type="domain" description="Ras-GAP" evidence="2">
    <location>
        <begin position="50"/>
        <end position="248"/>
    </location>
</feature>
<dbReference type="InterPro" id="IPR008936">
    <property type="entry name" value="Rho_GTPase_activation_prot"/>
</dbReference>
<protein>
    <submittedName>
        <fullName evidence="3">GTPase activating factor</fullName>
    </submittedName>
</protein>